<name>A0A0F9SJX2_9ZZZZ</name>
<comment type="caution">
    <text evidence="1">The sequence shown here is derived from an EMBL/GenBank/DDBJ whole genome shotgun (WGS) entry which is preliminary data.</text>
</comment>
<dbReference type="AlphaFoldDB" id="A0A0F9SJX2"/>
<sequence>MALNKRRKFNGKWYDLDFTAEKQYWRNFDERLA</sequence>
<evidence type="ECO:0000313" key="1">
    <source>
        <dbReference type="EMBL" id="KKN62632.1"/>
    </source>
</evidence>
<dbReference type="EMBL" id="LAZR01000618">
    <property type="protein sequence ID" value="KKN62632.1"/>
    <property type="molecule type" value="Genomic_DNA"/>
</dbReference>
<proteinExistence type="predicted"/>
<reference evidence="1" key="1">
    <citation type="journal article" date="2015" name="Nature">
        <title>Complex archaea that bridge the gap between prokaryotes and eukaryotes.</title>
        <authorList>
            <person name="Spang A."/>
            <person name="Saw J.H."/>
            <person name="Jorgensen S.L."/>
            <person name="Zaremba-Niedzwiedzka K."/>
            <person name="Martijn J."/>
            <person name="Lind A.E."/>
            <person name="van Eijk R."/>
            <person name="Schleper C."/>
            <person name="Guy L."/>
            <person name="Ettema T.J."/>
        </authorList>
    </citation>
    <scope>NUCLEOTIDE SEQUENCE</scope>
</reference>
<protein>
    <submittedName>
        <fullName evidence="1">Uncharacterized protein</fullName>
    </submittedName>
</protein>
<gene>
    <name evidence="1" type="ORF">LCGC14_0510430</name>
</gene>
<organism evidence="1">
    <name type="scientific">marine sediment metagenome</name>
    <dbReference type="NCBI Taxonomy" id="412755"/>
    <lineage>
        <taxon>unclassified sequences</taxon>
        <taxon>metagenomes</taxon>
        <taxon>ecological metagenomes</taxon>
    </lineage>
</organism>
<accession>A0A0F9SJX2</accession>
<feature type="non-terminal residue" evidence="1">
    <location>
        <position position="33"/>
    </location>
</feature>